<organism evidence="1 2">
    <name type="scientific">Sphingomicrobium lutaoense</name>
    <dbReference type="NCBI Taxonomy" id="515949"/>
    <lineage>
        <taxon>Bacteria</taxon>
        <taxon>Pseudomonadati</taxon>
        <taxon>Pseudomonadota</taxon>
        <taxon>Alphaproteobacteria</taxon>
        <taxon>Sphingomonadales</taxon>
        <taxon>Sphingomonadaceae</taxon>
        <taxon>Sphingomicrobium</taxon>
    </lineage>
</organism>
<reference evidence="1 2" key="1">
    <citation type="submission" date="2020-08" db="EMBL/GenBank/DDBJ databases">
        <title>Genomic Encyclopedia of Type Strains, Phase IV (KMG-IV): sequencing the most valuable type-strain genomes for metagenomic binning, comparative biology and taxonomic classification.</title>
        <authorList>
            <person name="Goeker M."/>
        </authorList>
    </citation>
    <scope>NUCLEOTIDE SEQUENCE [LARGE SCALE GENOMIC DNA]</scope>
    <source>
        <strain evidence="1 2">DSM 24194</strain>
    </source>
</reference>
<sequence length="163" mass="17503">MIRPALLAIAALALSACGLRPLYGGGEAGIAGTRLSEVTVGPIDERSGWLLRNALVDRLGEASAPRYRLDVEIDDDITRFGIRGDAATTRERRTLRARFQLVALDSGETLLDATAGSDAGIDITSSEYATVAAEQTAVERLSKEVADDIVARLALYFSRQQRP</sequence>
<dbReference type="RefSeq" id="WP_183934154.1">
    <property type="nucleotide sequence ID" value="NZ_JACICF010000002.1"/>
</dbReference>
<name>A0A839Z0J2_9SPHN</name>
<dbReference type="Gene3D" id="3.30.160.150">
    <property type="entry name" value="Lipoprotein like domain"/>
    <property type="match status" value="1"/>
</dbReference>
<dbReference type="EMBL" id="JACICF010000002">
    <property type="protein sequence ID" value="MBB3764786.1"/>
    <property type="molecule type" value="Genomic_DNA"/>
</dbReference>
<evidence type="ECO:0000313" key="1">
    <source>
        <dbReference type="EMBL" id="MBB3764786.1"/>
    </source>
</evidence>
<keyword evidence="2" id="KW-1185">Reference proteome</keyword>
<proteinExistence type="predicted"/>
<dbReference type="GO" id="GO:0043165">
    <property type="term" value="P:Gram-negative-bacterium-type cell outer membrane assembly"/>
    <property type="evidence" value="ECO:0007669"/>
    <property type="project" value="InterPro"/>
</dbReference>
<dbReference type="AlphaFoldDB" id="A0A839Z0J2"/>
<evidence type="ECO:0000313" key="2">
    <source>
        <dbReference type="Proteomes" id="UP000578569"/>
    </source>
</evidence>
<gene>
    <name evidence="1" type="ORF">FHS50_001848</name>
</gene>
<comment type="caution">
    <text evidence="1">The sequence shown here is derived from an EMBL/GenBank/DDBJ whole genome shotgun (WGS) entry which is preliminary data.</text>
</comment>
<dbReference type="GO" id="GO:0019867">
    <property type="term" value="C:outer membrane"/>
    <property type="evidence" value="ECO:0007669"/>
    <property type="project" value="InterPro"/>
</dbReference>
<protein>
    <submittedName>
        <fullName evidence="1">LPS-assembly lipoprotein</fullName>
    </submittedName>
</protein>
<dbReference type="PROSITE" id="PS51257">
    <property type="entry name" value="PROKAR_LIPOPROTEIN"/>
    <property type="match status" value="1"/>
</dbReference>
<accession>A0A839Z0J2</accession>
<dbReference type="Pfam" id="PF04390">
    <property type="entry name" value="LptE"/>
    <property type="match status" value="1"/>
</dbReference>
<keyword evidence="1" id="KW-0449">Lipoprotein</keyword>
<dbReference type="Proteomes" id="UP000578569">
    <property type="component" value="Unassembled WGS sequence"/>
</dbReference>
<dbReference type="InterPro" id="IPR007485">
    <property type="entry name" value="LPS_assembly_LptE"/>
</dbReference>